<accession>D7SG62</accession>
<dbReference type="OrthoDB" id="249856at2759"/>
<gene>
    <name evidence="3" type="primary">1F7.250</name>
    <name evidence="4" type="ORF">Tb927.2.5760</name>
</gene>
<reference evidence="4" key="1">
    <citation type="submission" date="1999-08" db="EMBL/GenBank/DDBJ databases">
        <authorList>
            <person name="El-Sayed N.M."/>
            <person name="Khalak H."/>
            <person name="Adams M.D."/>
        </authorList>
    </citation>
    <scope>NUCLEOTIDE SEQUENCE</scope>
    <source>
        <strain evidence="4">GUTat10.1</strain>
    </source>
</reference>
<dbReference type="KEGG" id="tbr:Tb927.2.5760"/>
<dbReference type="PaxDb" id="5691-AAQ16033"/>
<dbReference type="GeneID" id="3655877"/>
<evidence type="ECO:0000313" key="4">
    <source>
        <dbReference type="EMBL" id="AAX79000.1"/>
    </source>
</evidence>
<feature type="domain" description="Flagellar attachment zone protein 1 conserved" evidence="2">
    <location>
        <begin position="2537"/>
        <end position="2626"/>
    </location>
</feature>
<feature type="compositionally biased region" description="Basic and acidic residues" evidence="1">
    <location>
        <begin position="205"/>
        <end position="216"/>
    </location>
</feature>
<feature type="domain" description="Flagellar attachment zone protein 1 conserved" evidence="2">
    <location>
        <begin position="1212"/>
        <end position="1300"/>
    </location>
</feature>
<feature type="domain" description="Flagellar attachment zone protein 1 conserved" evidence="2">
    <location>
        <begin position="1384"/>
        <end position="1474"/>
    </location>
</feature>
<reference evidence="4" key="4">
    <citation type="submission" date="2005-04" db="EMBL/GenBank/DDBJ databases">
        <title>.</title>
        <authorList>
            <person name="Ghedin E."/>
            <person name="Blandin G."/>
            <person name="Bartholomeu D."/>
            <person name="Caler E."/>
            <person name="Haas B."/>
            <person name="Hannick L."/>
            <person name="Shallom J."/>
            <person name="Hou L."/>
            <person name="Djikeng A."/>
            <person name="Feldblyum T."/>
            <person name="Hostetler J."/>
            <person name="Johnson J."/>
            <person name="Jones K."/>
            <person name="Koo H.L."/>
            <person name="Larkin C."/>
            <person name="Pai G."/>
            <person name="Peterson J."/>
            <person name="Khalak H.G."/>
            <person name="Salzberg S."/>
            <person name="Simpson A.J."/>
            <person name="Tallon L."/>
            <person name="Van Aken S."/>
            <person name="Wanless D."/>
            <person name="White O."/>
            <person name="Wortman J."/>
            <person name="Fraser C.M."/>
            <person name="El-Sayed N.M.A."/>
        </authorList>
    </citation>
    <scope>NUCLEOTIDE SEQUENCE</scope>
    <source>
        <strain evidence="4">GUTat10.1</strain>
    </source>
</reference>
<feature type="domain" description="Flagellar attachment zone protein 1 conserved" evidence="2">
    <location>
        <begin position="1036"/>
        <end position="1124"/>
    </location>
</feature>
<sequence>MGEADAPSGGQESNYLPVAAVVNSGSASGSGAHRGPRHQRERSGGNENTENVPPLPKTGLTNASFVRLEDPRDIGEATSTEILSEPDDEEEHLVTYHGVKLNGDNWVDVLRGSRAVFDDALGADVCDMLALPRSSVRDVKVGADGQSVMFGVRHPFSLQKDEVNKALESCRFTSTLKLYDLQTDSGPLETDSPVLKASESAPPSLRDEESSQHGDIKGASSVKKIKPRNHNIGACSITGHSASVEVLYGAIYDEDAAVTHHRVKFNGNNWDSIVHHKGMAIREAFDTDVSNALGLPRGSVEDVTLAPDGLSMSFSVRHPASLRRKDVNKILAKCPFENTWRLYESKKSFNNSRVASFVLRSSVNAPPSLRAEEDVGVVLGDWDANPPFEFLVPATASQMTVVRPPNAASGECNINSMPDDILINTEGEGFGTVTRHEVKFEGDNWGVVHEKKRVAFDEAFDADICGALGVPRGSVEDMVLASDGQLVSFGVRHPASLGKKDINKALSSCPFENTWKLYEPKKSASPSELNSPVMKATKGELAPLRAGEVVGPTPLEVGGPRDLAADGATAKTSGQPVDVETNVLTRHRVKFHGDNWGVVHEKKRVAFDEAFDADICGALGVPRGSVEDMVLASDGQLVSFGVRHPASLGKKDINKALSSCPFENTWKLYEPKKSASPSELNSPVMKATKGELAPLRAGEVVGPTPLEVGGPRDLAADGATAKTSGQPVDVETNVLTRHRVKFHGDNWGVVHEKKRVAFDEAFDADICGALGVPRGSVEDMVLASDGQLVSFGVRHPASLGKKDINKALSSCPFENTWKLYEPKKSASPSELNSPVMKATKGELAPLRAGEVVGPTPLEVGGPRDLAADGATAKTSGQPVEREDGCVTSHALKLEGDNWGAVYEKKRAAFDEAFDADICDTLGVPRGSVEDMVLASDGQLVSFGVRHPASLGKKDINKALSSCPFENTWKLYEPKKSASPSELNSPVMKATKGELAPLRAGEVVGPTPLEVGGPRDLAADGATAKTSGQPVEREDGCVTSHALKLEGDNWGAVYEKKRAAFDEAFDADICDTLGVPRGSVEDMVLASDGQLVSFGVRHPASLGKKDINKALSSCPFENTWKLYEPKKSASPSRFDSLVLMTTKGELAPLRAEEEAAGPLPDASDAFPSATAAVSNLLPAKAIRSRYFSSGECNITTSGATPIALYGALCDSDTVVTRHRVRFNGENWDLVLQRRRAELDDALDADVSEALDLPRGSVSDIEYVPDGLTASFGVRHPAAFRRRDIARLLSKGQFANLWKMYPRSRNIDTLGPSLSSLKASEKAPPNIVGGEVVPPVPNFCQSRAKVDAAGLPTRASDTVTPSDYTNGQQSVMKTEKRGSVVDGGDTIITCHRVKLSGANWVEVVETKRAAFDEAFDTDVCEALGFPLGCVEDVLLGPDGHSVTFAVRHSASLQKSDVKKVLRLCPFANTLQLYHSRRTLPSSEVASTVLRATEKEKPAPTPRSHGSAKPSTVKVAASCDLEGRGADGDPAFVEVFNGLISDEDTLVTRHGVLLNGENWLKLHESKSAAFNDAFDADVCEALGLPCGNVEGIKLNPDGHLVTFGVRHPISQRREDINRALGKCRYQNLMKLYNSRSAVYSCVATSPMLRATETARAALATQESISQPAVSEVANTTSVGVAKSRNLLDGSAAASNSASVAGLHAFLSDQPVVTQHGIKFSGANWADVIEGRAMFDDALDADVCEAVGLPRGSVEDILLSSDGRSVAFGVRHPASISKGDINQALDNCRFVNTLRLYNMRSAVYSCVAKSPMLRATETARAALATQESISQPAVSEVANTTSVGVAKSRNLLDGSAAASNSASVAGLHAFLSDQPVVTQHGIKFSGANWADVIEGRAMFDDALDADVCEAVGLPRGSVEDILLSSDGRSVAFGVRHPASISKGDINQALDNCRFVNTLRLYVSRCPPVVYEASRPPLKAAEAEQLSLKAAETKRPPLKAAEAEQSSLKAAETKRPPLKATEAEQSSLKAAETKRPPLKAAEAEQSSLKAAETKRPPLKAAEVGRPPLKATEAEQSSLKAAETKRPPLKAAEVGRPPLKATEAEQSSLKAAETKRPPLKATEAEQSPLKVTEARRAPPARATEVERPPLKVVEISSPTSFVAGPRSVGLVNPPSLVDTGIIGSSSASFDILYGSLKDEGAVVTEYRAKLNGSHWRVLLQHRFLEFEEAFYGDVCDALSLTKGSVDNMELDSDMQAFSFGVRHRRSLEPSAVLRQLGEYHFSKTREFCDSQKRFGVVVDDHDQLLTLEIASKQELPEADDGCDEDLRHLQTSGRSDLPSSPSSPLCIKKTNTRTMHFGNTGAGAVRLPKTRKYEAAPANATVTQHRVQFVAENCGHVADETREKVPQALNLDVCDALGISWKCVEEVTLSPDGRLVTFGVRHSPKMSRADVRSALIAHDFPYTWKVYEPDTLVEFESGVERTTAEQKSQATPKATSTSSIYFSPSSVPPFVRVAEPQNFVKDSFTISNTASLEVLHTAIGDGTVVTKHRVKFNGDNWGAVLEKKRAAFDEAFDADVCDALDLPRGSVEGITLGSDGLSIDFGVRHPASLHKDEVDHFLSTSEFPAMWNLYEPKKKVLSSIVMGDTEERETTSFSTSLPQRASPVSAKEFPSCLHPAPGVASSSVPMDRADGASGSGNVCHLYRVGFVGGFWSGIVDKRFTAAVDCFMRDAAVGEGLVPRSVERVVSLDSGNVVFSVWMEHAAALSQSEVCTAMDNAPFPSMWKLYDDLINEGVVGRTTTLHRVGLVGSEWAHVANVDLVKEVFIQDVAEALRLSPEDINVNEYTVNDKLVIGFYVSHSHTLTEVDIDDMLANAPLSRVWGLCPVPGTNSWKAAHCKGSARSNSGSFPHTEPLRGGRFRDLSPIPLSGGIPAETPHDRRSNSQYRRSLGPLQGVVSPPMRRYDGHNQHSGRFYQANKRSPGQFSPPNQPVVNTKGVHAMRMSPQSGRFKAGSARGGGSLIAGSDPVRASLPRVDLLKVGELLALMRRRQLEEGSTRLPPLTGRAQPYPSCAPSTVKRYVGSK</sequence>
<feature type="domain" description="Flagellar attachment zone protein 1 conserved" evidence="2">
    <location>
        <begin position="1543"/>
        <end position="1632"/>
    </location>
</feature>
<feature type="domain" description="Flagellar attachment zone protein 1 conserved" evidence="2">
    <location>
        <begin position="432"/>
        <end position="520"/>
    </location>
</feature>
<feature type="region of interest" description="Disordered" evidence="1">
    <location>
        <begin position="3049"/>
        <end position="3075"/>
    </location>
</feature>
<reference evidence="3 5" key="3">
    <citation type="journal article" date="2005" name="Science">
        <title>The genome of the African trypanosome Trypanosoma brucei.</title>
        <authorList>
            <person name="Berriman M."/>
            <person name="Ghedin E."/>
            <person name="Hertz-Fowler C."/>
            <person name="Blandin G."/>
            <person name="Renauld H."/>
            <person name="Bartholomeu D.C."/>
            <person name="Lennard N.J."/>
            <person name="Caler E."/>
            <person name="Hamlin N.E."/>
            <person name="Haas B."/>
            <person name="Bohme U."/>
            <person name="Hannick L."/>
            <person name="Aslett M.A."/>
            <person name="Shallom J."/>
            <person name="Marcello L."/>
            <person name="Hou L."/>
            <person name="Wickstead B."/>
            <person name="Alsmark U.C."/>
            <person name="Arrowsmith C."/>
            <person name="Atkin R.J."/>
            <person name="Barron A.J."/>
            <person name="Bringaud F."/>
            <person name="Brooks K."/>
            <person name="Carrington M."/>
            <person name="Cherevach I."/>
            <person name="Chillingworth T.J."/>
            <person name="Churcher C."/>
            <person name="Clark L.N."/>
            <person name="Corton C.H."/>
            <person name="Cronin A."/>
            <person name="Davies R.M."/>
            <person name="Doggett J."/>
            <person name="Djikeng A."/>
            <person name="Feldblyum T."/>
            <person name="Field M.C."/>
            <person name="Fraser A."/>
            <person name="Goodhead I."/>
            <person name="Hance Z."/>
            <person name="Harper D."/>
            <person name="Harris B.R."/>
            <person name="Hauser H."/>
            <person name="Hostetler J."/>
            <person name="Ivens A."/>
            <person name="Jagels K."/>
            <person name="Johnson D."/>
            <person name="Johnson J."/>
            <person name="Jones K."/>
            <person name="Kerhornou A.X."/>
            <person name="Koo H."/>
            <person name="Larke N."/>
            <person name="Landfear S."/>
            <person name="Larkin C."/>
            <person name="Leech V."/>
            <person name="Line A."/>
            <person name="Lord A."/>
            <person name="Macleod A."/>
            <person name="Mooney P.J."/>
            <person name="Moule S."/>
            <person name="Martin D.M."/>
            <person name="Morgan G.W."/>
            <person name="Mungall K."/>
            <person name="Norbertczak H."/>
            <person name="Ormond D."/>
            <person name="Pai G."/>
            <person name="Peacock C.S."/>
            <person name="Peterson J."/>
            <person name="Quail M.A."/>
            <person name="Rabbinowitsch E."/>
            <person name="Rajandream M.A."/>
            <person name="Reitter C."/>
            <person name="Salzberg S.L."/>
            <person name="Sanders M."/>
            <person name="Schobel S."/>
            <person name="Sharp S."/>
            <person name="Simmonds M."/>
            <person name="Simpson A.J."/>
            <person name="Tallon L."/>
            <person name="Turner C.M."/>
            <person name="Tait A."/>
            <person name="Tivey A.R."/>
            <person name="Van Aken S."/>
            <person name="Walker D."/>
            <person name="Wanless D."/>
            <person name="Wang S."/>
            <person name="White B."/>
            <person name="White O."/>
            <person name="Whitehead S."/>
            <person name="Woodward J."/>
            <person name="Wortman J."/>
            <person name="Adams M.D."/>
            <person name="Embley T.M."/>
            <person name="Gull K."/>
            <person name="Ullu E."/>
            <person name="Barry J.D."/>
            <person name="Fairlamb A.H."/>
            <person name="Opperdoes F."/>
            <person name="Barrell B.G."/>
            <person name="Donelson J.E."/>
            <person name="Hall N."/>
            <person name="Fraser C.M."/>
            <person name="Melville S.E."/>
            <person name="El-Sayed N.M."/>
        </authorList>
    </citation>
    <scope>NUCLEOTIDE SEQUENCE [LARGE SCALE GENOMIC DNA]</scope>
    <source>
        <strain evidence="3 5">927/4 GUTat10.1</strain>
    </source>
</reference>
<feature type="region of interest" description="Disordered" evidence="1">
    <location>
        <begin position="1003"/>
        <end position="1034"/>
    </location>
</feature>
<dbReference type="PANTHER" id="PTHR47121">
    <property type="entry name" value="THYLAKOID LUMENAL PROTEIN TL20.3, CHLOROPLASTIC"/>
    <property type="match status" value="1"/>
</dbReference>
<dbReference type="GO" id="GO:0005929">
    <property type="term" value="C:cilium"/>
    <property type="evidence" value="ECO:0000314"/>
    <property type="project" value="GeneDB"/>
</dbReference>
<feature type="domain" description="Flagellar attachment zone protein 1 conserved" evidence="2">
    <location>
        <begin position="2791"/>
        <end position="2875"/>
    </location>
</feature>
<feature type="domain" description="Flagellar attachment zone protein 1 conserved" evidence="2">
    <location>
        <begin position="258"/>
        <end position="345"/>
    </location>
</feature>
<accession>Q586D0</accession>
<feature type="domain" description="Flagellar attachment zone protein 1 conserved" evidence="2">
    <location>
        <begin position="94"/>
        <end position="180"/>
    </location>
</feature>
<evidence type="ECO:0000259" key="2">
    <source>
        <dbReference type="Pfam" id="PF23398"/>
    </source>
</evidence>
<organism evidence="4 5">
    <name type="scientific">Trypanosoma brucei brucei (strain 927/4 GUTat10.1)</name>
    <dbReference type="NCBI Taxonomy" id="185431"/>
    <lineage>
        <taxon>Eukaryota</taxon>
        <taxon>Discoba</taxon>
        <taxon>Euglenozoa</taxon>
        <taxon>Kinetoplastea</taxon>
        <taxon>Metakinetoplastina</taxon>
        <taxon>Trypanosomatida</taxon>
        <taxon>Trypanosomatidae</taxon>
        <taxon>Trypanosoma</taxon>
    </lineage>
</organism>
<feature type="domain" description="Flagellar attachment zone protein 1 conserved" evidence="2">
    <location>
        <begin position="2375"/>
        <end position="2462"/>
    </location>
</feature>
<feature type="region of interest" description="Disordered" evidence="1">
    <location>
        <begin position="1"/>
        <end position="69"/>
    </location>
</feature>
<feature type="domain" description="Flagellar attachment zone protein 1 conserved" evidence="2">
    <location>
        <begin position="734"/>
        <end position="822"/>
    </location>
</feature>
<feature type="domain" description="Flagellar attachment zone protein 1 conserved" evidence="2">
    <location>
        <begin position="1872"/>
        <end position="1959"/>
    </location>
</feature>
<dbReference type="OMA" id="PMLQSCD"/>
<dbReference type="STRING" id="185431.Q586D0"/>
<dbReference type="Pfam" id="PF23398">
    <property type="entry name" value="FAZ1_cons"/>
    <property type="match status" value="17"/>
</dbReference>
<reference evidence="3" key="2">
    <citation type="journal article" date="2005" name="Science">
        <title>Comparative genomics of trypanosomatid parasitic protozoa.</title>
        <authorList>
            <person name="El-Sayed N.M."/>
            <person name="Myler P.J."/>
            <person name="Blandin G."/>
            <person name="Berriman M."/>
            <person name="Crabtree J."/>
            <person name="Aggarwal G."/>
            <person name="Caler E."/>
            <person name="Renauld H."/>
            <person name="Worthey E.A."/>
            <person name="Hertz-Fowler C."/>
            <person name="Ghedin E."/>
            <person name="Peacock C."/>
            <person name="Bartholomeu D.C."/>
            <person name="Haas B.J."/>
            <person name="Tran A.N."/>
            <person name="Wortman J.R."/>
            <person name="Alsmark U.C."/>
            <person name="Angiuoli S."/>
            <person name="Anupama A."/>
            <person name="Badger J."/>
            <person name="Bringaud F."/>
            <person name="Cadag E."/>
            <person name="Carlton J.M."/>
            <person name="Cerqueira G.C."/>
            <person name="Creasy T."/>
            <person name="Delcher A.L."/>
            <person name="Djikeng A."/>
            <person name="Embley T.M."/>
            <person name="Hauser C."/>
            <person name="Ivens A.C."/>
            <person name="Kummerfeld S.K."/>
            <person name="Pereira-Leal J.B."/>
            <person name="Nilsson D."/>
            <person name="Peterson J."/>
            <person name="Salzberg S.L."/>
            <person name="Shallom J."/>
            <person name="Silva J.C."/>
            <person name="Sundaram J."/>
            <person name="Westenberger S."/>
            <person name="White O."/>
            <person name="Melville S.E."/>
            <person name="Donelson J.E."/>
            <person name="Andersson B."/>
            <person name="Stuart K.D."/>
            <person name="Hall N."/>
        </authorList>
    </citation>
    <scope>NUCLEOTIDE SEQUENCE</scope>
    <source>
        <strain evidence="3">927/4 GUTat10.1</strain>
    </source>
</reference>
<dbReference type="Proteomes" id="UP000008524">
    <property type="component" value="Chromosome 2"/>
</dbReference>
<name>Q586D0_TRYB2</name>
<dbReference type="EMBL" id="AE017150">
    <property type="protein sequence ID" value="AAQ16033.1"/>
    <property type="molecule type" value="Genomic_DNA"/>
</dbReference>
<dbReference type="eggNOG" id="ENOG502S4HU">
    <property type="taxonomic scope" value="Eukaryota"/>
</dbReference>
<evidence type="ECO:0000313" key="3">
    <source>
        <dbReference type="EMBL" id="AAQ16033.1"/>
    </source>
</evidence>
<feature type="region of interest" description="Disordered" evidence="1">
    <location>
        <begin position="187"/>
        <end position="223"/>
    </location>
</feature>
<dbReference type="InterPro" id="IPR056614">
    <property type="entry name" value="FAZ1_cons"/>
</dbReference>
<evidence type="ECO:0000313" key="5">
    <source>
        <dbReference type="Proteomes" id="UP000008524"/>
    </source>
</evidence>
<feature type="compositionally biased region" description="Polar residues" evidence="1">
    <location>
        <begin position="2969"/>
        <end position="2981"/>
    </location>
</feature>
<feature type="region of interest" description="Disordered" evidence="1">
    <location>
        <begin position="1985"/>
        <end position="2139"/>
    </location>
</feature>
<dbReference type="VEuPathDB" id="TriTrypDB:Tb927.2.5760"/>
<feature type="compositionally biased region" description="Basic and acidic residues" evidence="1">
    <location>
        <begin position="2904"/>
        <end position="2913"/>
    </location>
</feature>
<evidence type="ECO:0000256" key="1">
    <source>
        <dbReference type="SAM" id="MobiDB-lite"/>
    </source>
</evidence>
<feature type="domain" description="Flagellar attachment zone protein 1 conserved" evidence="2">
    <location>
        <begin position="885"/>
        <end position="973"/>
    </location>
</feature>
<keyword evidence="5" id="KW-1185">Reference proteome</keyword>
<feature type="region of interest" description="Disordered" evidence="1">
    <location>
        <begin position="2890"/>
        <end position="2981"/>
    </location>
</feature>
<feature type="domain" description="Flagellar attachment zone protein 1 conserved" evidence="2">
    <location>
        <begin position="1708"/>
        <end position="1796"/>
    </location>
</feature>
<dbReference type="InParanoid" id="Q586D0"/>
<feature type="domain" description="Flagellar attachment zone protein 1 conserved" evidence="2">
    <location>
        <begin position="583"/>
        <end position="671"/>
    </location>
</feature>
<feature type="domain" description="Flagellar attachment zone protein 1 conserved" evidence="2">
    <location>
        <begin position="2196"/>
        <end position="2283"/>
    </location>
</feature>
<feature type="compositionally biased region" description="Low complexity" evidence="1">
    <location>
        <begin position="18"/>
        <end position="31"/>
    </location>
</feature>
<feature type="region of interest" description="Disordered" evidence="1">
    <location>
        <begin position="2310"/>
        <end position="2338"/>
    </location>
</feature>
<proteinExistence type="predicted"/>
<dbReference type="EMBL" id="AC008368">
    <property type="protein sequence ID" value="AAX79000.1"/>
    <property type="molecule type" value="Genomic_DNA"/>
</dbReference>
<feature type="domain" description="Flagellar attachment zone protein 1 conserved" evidence="2">
    <location>
        <begin position="2696"/>
        <end position="2781"/>
    </location>
</feature>
<dbReference type="InterPro" id="IPR053285">
    <property type="entry name" value="Thylakoid_lumenal_pentapeptide"/>
</dbReference>
<protein>
    <recommendedName>
        <fullName evidence="2">Flagellar attachment zone protein 1 conserved domain-containing protein</fullName>
    </recommendedName>
</protein>
<dbReference type="RefSeq" id="XP_951724.1">
    <property type="nucleotide sequence ID" value="XM_946631.1"/>
</dbReference>
<feature type="region of interest" description="Disordered" evidence="1">
    <location>
        <begin position="852"/>
        <end position="883"/>
    </location>
</feature>
<dbReference type="PANTHER" id="PTHR47121:SF2">
    <property type="entry name" value="THYLAKOID LUMENAL PROTEIN TL20.3, CHLOROPLASTIC"/>
    <property type="match status" value="1"/>
</dbReference>
<reference evidence="3" key="5">
    <citation type="submission" date="2005-04" db="EMBL/GenBank/DDBJ databases">
        <title>Sequencing, closure, and annotation of Trypanosoma brucei chromosomes 2 through 8.</title>
        <authorList>
            <person name="Ghedin E."/>
            <person name="Blandin G."/>
            <person name="Bartholomeu D."/>
            <person name="Caler E."/>
            <person name="Haas B."/>
            <person name="Hannick L."/>
            <person name="Shallom J."/>
            <person name="Hou L."/>
            <person name="Djikeng A."/>
            <person name="Feldblyum T."/>
            <person name="Hostetler J."/>
            <person name="Johnson J."/>
            <person name="Jones K."/>
            <person name="Koo H.L."/>
            <person name="Larkin C."/>
            <person name="Pai G."/>
            <person name="Peterson J."/>
            <person name="Khalak H.G."/>
            <person name="Salzberg S."/>
            <person name="Simpson A.J."/>
            <person name="Tallon L."/>
            <person name="Van Aken S."/>
            <person name="Wanless D."/>
            <person name="White O."/>
            <person name="Wortman J."/>
            <person name="Fraser C.M."/>
            <person name="El-Sayed N.M.A."/>
        </authorList>
    </citation>
    <scope>NUCLEOTIDE SEQUENCE</scope>
    <source>
        <strain evidence="3">927/4 GUTat10.1</strain>
    </source>
</reference>